<dbReference type="Pfam" id="PF16963">
    <property type="entry name" value="PelD_GGDEF"/>
    <property type="match status" value="1"/>
</dbReference>
<dbReference type="InterPro" id="IPR029016">
    <property type="entry name" value="GAF-like_dom_sf"/>
</dbReference>
<dbReference type="AlphaFoldDB" id="A0A3P3ZPK2"/>
<proteinExistence type="predicted"/>
<feature type="transmembrane region" description="Helical" evidence="1">
    <location>
        <begin position="109"/>
        <end position="129"/>
    </location>
</feature>
<evidence type="ECO:0000259" key="2">
    <source>
        <dbReference type="Pfam" id="PF16963"/>
    </source>
</evidence>
<keyword evidence="1" id="KW-1133">Transmembrane helix</keyword>
<organism evidence="3">
    <name type="scientific">mine drainage metagenome</name>
    <dbReference type="NCBI Taxonomy" id="410659"/>
    <lineage>
        <taxon>unclassified sequences</taxon>
        <taxon>metagenomes</taxon>
        <taxon>ecological metagenomes</taxon>
    </lineage>
</organism>
<accession>A0A3P3ZPK2</accession>
<feature type="transmembrane region" description="Helical" evidence="1">
    <location>
        <begin position="35"/>
        <end position="54"/>
    </location>
</feature>
<dbReference type="EMBL" id="UOYP01000272">
    <property type="protein sequence ID" value="VAY88632.1"/>
    <property type="molecule type" value="Genomic_DNA"/>
</dbReference>
<evidence type="ECO:0000256" key="1">
    <source>
        <dbReference type="SAM" id="Phobius"/>
    </source>
</evidence>
<dbReference type="Gene3D" id="3.30.70.2880">
    <property type="match status" value="1"/>
</dbReference>
<dbReference type="Gene3D" id="3.30.450.40">
    <property type="match status" value="1"/>
</dbReference>
<dbReference type="InterPro" id="IPR038367">
    <property type="entry name" value="PelD_GGDEF_sf"/>
</dbReference>
<reference evidence="3" key="1">
    <citation type="submission" date="2018-10" db="EMBL/GenBank/DDBJ databases">
        <authorList>
            <person name="Plewniak F."/>
        </authorList>
    </citation>
    <scope>NUCLEOTIDE SEQUENCE</scope>
</reference>
<dbReference type="InterPro" id="IPR031583">
    <property type="entry name" value="PelD_GGDEF"/>
</dbReference>
<sequence>MENAIQAAKKARFSDALDGVTLYSRFFVKTAIRPVAVLEVVGYMGATIGVFYWINPQDPLLLMLTFPWIWLVATALALRYGALMGVLAGLMIVLAWEILYRGYQGNGALGFPVMFMSGGLVQVILAGHVRDVWSNLSVRANGINGYLNDHLASLTTAHYLLRVSHDRLERDLFTRPATLRSALEHMREITALSTASEEPHSPFKGAQAALDLISMICQLGSATLYSVASNGQVVDVSYAGVGTPIPLNQEDPVLKDCLARQSLSHLKAVDAEKLGSYYVAAPIVQVTGELIGVLLVHQIHFMALNHDNMQLMRVLLDYYGDGLAEYQLVGQVHRLMPQCPYGFAAEVERISHLKKLYDIESSLVALSFPRSGPGDLQFQQVIRQLRSLDMLWTDQNDERQFALFLMPLTEGDGVLGYMNRVEAGLKQTFQTTLAEAKIRFYSISVKARNAEMDLKTIYDQVRAP</sequence>
<evidence type="ECO:0000313" key="3">
    <source>
        <dbReference type="EMBL" id="VAY88632.1"/>
    </source>
</evidence>
<protein>
    <recommendedName>
        <fullName evidence="2">PelD GGDEF domain-containing protein</fullName>
    </recommendedName>
</protein>
<dbReference type="SUPFAM" id="SSF55781">
    <property type="entry name" value="GAF domain-like"/>
    <property type="match status" value="1"/>
</dbReference>
<keyword evidence="1" id="KW-0472">Membrane</keyword>
<feature type="transmembrane region" description="Helical" evidence="1">
    <location>
        <begin position="85"/>
        <end position="103"/>
    </location>
</feature>
<keyword evidence="1" id="KW-0812">Transmembrane</keyword>
<feature type="domain" description="PelD GGDEF" evidence="2">
    <location>
        <begin position="337"/>
        <end position="455"/>
    </location>
</feature>
<gene>
    <name evidence="3" type="ORF">CARN8_3430003</name>
</gene>
<name>A0A3P3ZPK2_9ZZZZ</name>